<evidence type="ECO:0000256" key="5">
    <source>
        <dbReference type="ARBA" id="ARBA00022825"/>
    </source>
</evidence>
<keyword evidence="1" id="KW-0645">Protease</keyword>
<evidence type="ECO:0000256" key="3">
    <source>
        <dbReference type="ARBA" id="ARBA00022729"/>
    </source>
</evidence>
<keyword evidence="8" id="KW-0325">Glycoprotein</keyword>
<dbReference type="InterPro" id="IPR038466">
    <property type="entry name" value="S8_pro-domain_sf"/>
</dbReference>
<keyword evidence="3 10" id="KW-0732">Signal</keyword>
<dbReference type="GO" id="GO:0000139">
    <property type="term" value="C:Golgi membrane"/>
    <property type="evidence" value="ECO:0007669"/>
    <property type="project" value="TreeGrafter"/>
</dbReference>
<dbReference type="Gene3D" id="3.30.70.850">
    <property type="entry name" value="Peptidase S8, pro-domain"/>
    <property type="match status" value="1"/>
</dbReference>
<organism evidence="12 13">
    <name type="scientific">Meganyctiphanes norvegica</name>
    <name type="common">Northern krill</name>
    <name type="synonym">Thysanopoda norvegica</name>
    <dbReference type="NCBI Taxonomy" id="48144"/>
    <lineage>
        <taxon>Eukaryota</taxon>
        <taxon>Metazoa</taxon>
        <taxon>Ecdysozoa</taxon>
        <taxon>Arthropoda</taxon>
        <taxon>Crustacea</taxon>
        <taxon>Multicrustacea</taxon>
        <taxon>Malacostraca</taxon>
        <taxon>Eumalacostraca</taxon>
        <taxon>Eucarida</taxon>
        <taxon>Euphausiacea</taxon>
        <taxon>Euphausiidae</taxon>
        <taxon>Meganyctiphanes</taxon>
    </lineage>
</organism>
<keyword evidence="13" id="KW-1185">Reference proteome</keyword>
<dbReference type="GO" id="GO:0004252">
    <property type="term" value="F:serine-type endopeptidase activity"/>
    <property type="evidence" value="ECO:0007669"/>
    <property type="project" value="TreeGrafter"/>
</dbReference>
<feature type="chain" id="PRO_5043909661" description="Peptidase S8 pro-domain domain-containing protein" evidence="10">
    <location>
        <begin position="19"/>
        <end position="103"/>
    </location>
</feature>
<feature type="compositionally biased region" description="Polar residues" evidence="9">
    <location>
        <begin position="93"/>
        <end position="103"/>
    </location>
</feature>
<evidence type="ECO:0000256" key="9">
    <source>
        <dbReference type="SAM" id="MobiDB-lite"/>
    </source>
</evidence>
<dbReference type="EMBL" id="CAXKWB010016211">
    <property type="protein sequence ID" value="CAL4115754.1"/>
    <property type="molecule type" value="Genomic_DNA"/>
</dbReference>
<dbReference type="GO" id="GO:0016485">
    <property type="term" value="P:protein processing"/>
    <property type="evidence" value="ECO:0007669"/>
    <property type="project" value="TreeGrafter"/>
</dbReference>
<keyword evidence="4" id="KW-0378">Hydrolase</keyword>
<evidence type="ECO:0000256" key="4">
    <source>
        <dbReference type="ARBA" id="ARBA00022801"/>
    </source>
</evidence>
<evidence type="ECO:0000313" key="12">
    <source>
        <dbReference type="EMBL" id="CAL4115754.1"/>
    </source>
</evidence>
<keyword evidence="6" id="KW-0865">Zymogen</keyword>
<dbReference type="SUPFAM" id="SSF54897">
    <property type="entry name" value="Protease propeptides/inhibitors"/>
    <property type="match status" value="1"/>
</dbReference>
<evidence type="ECO:0000256" key="2">
    <source>
        <dbReference type="ARBA" id="ARBA00022685"/>
    </source>
</evidence>
<evidence type="ECO:0000256" key="6">
    <source>
        <dbReference type="ARBA" id="ARBA00023145"/>
    </source>
</evidence>
<keyword evidence="7" id="KW-1015">Disulfide bond</keyword>
<evidence type="ECO:0000256" key="8">
    <source>
        <dbReference type="ARBA" id="ARBA00023180"/>
    </source>
</evidence>
<feature type="domain" description="Peptidase S8 pro-domain" evidence="11">
    <location>
        <begin position="38"/>
        <end position="101"/>
    </location>
</feature>
<dbReference type="AlphaFoldDB" id="A0AAV2R7U3"/>
<keyword evidence="5" id="KW-0720">Serine protease</keyword>
<evidence type="ECO:0000256" key="7">
    <source>
        <dbReference type="ARBA" id="ARBA00023157"/>
    </source>
</evidence>
<dbReference type="FunFam" id="3.30.70.850:FF:000001">
    <property type="entry name" value="Proprotein convertase subtilisin/kexin type 5"/>
    <property type="match status" value="1"/>
</dbReference>
<evidence type="ECO:0000256" key="1">
    <source>
        <dbReference type="ARBA" id="ARBA00022670"/>
    </source>
</evidence>
<feature type="region of interest" description="Disordered" evidence="9">
    <location>
        <begin position="82"/>
        <end position="103"/>
    </location>
</feature>
<sequence length="103" mass="11546">MTRTLVLLVWLLMGIVNSLDSENGDFDLNSENSVYHNQFAVHIPEGSKAADEISSKYGFVNLGQIGALDNYFLLEHRRVHKRSVSPAHDHHSTLSSDPRVSNK</sequence>
<name>A0AAV2R7U3_MEGNR</name>
<evidence type="ECO:0000259" key="11">
    <source>
        <dbReference type="Pfam" id="PF16470"/>
    </source>
</evidence>
<accession>A0AAV2R7U3</accession>
<proteinExistence type="predicted"/>
<dbReference type="Pfam" id="PF16470">
    <property type="entry name" value="S8_pro-domain"/>
    <property type="match status" value="1"/>
</dbReference>
<evidence type="ECO:0000313" key="13">
    <source>
        <dbReference type="Proteomes" id="UP001497623"/>
    </source>
</evidence>
<protein>
    <recommendedName>
        <fullName evidence="11">Peptidase S8 pro-domain domain-containing protein</fullName>
    </recommendedName>
</protein>
<dbReference type="PANTHER" id="PTHR42884:SF23">
    <property type="entry name" value="FURIN-LIKE PROTEASE 2"/>
    <property type="match status" value="1"/>
</dbReference>
<dbReference type="Proteomes" id="UP001497623">
    <property type="component" value="Unassembled WGS sequence"/>
</dbReference>
<feature type="signal peptide" evidence="10">
    <location>
        <begin position="1"/>
        <end position="18"/>
    </location>
</feature>
<gene>
    <name evidence="12" type="ORF">MNOR_LOCUS20733</name>
</gene>
<keyword evidence="2" id="KW-0165">Cleavage on pair of basic residues</keyword>
<dbReference type="PANTHER" id="PTHR42884">
    <property type="entry name" value="PROPROTEIN CONVERTASE SUBTILISIN/KEXIN-RELATED"/>
    <property type="match status" value="1"/>
</dbReference>
<dbReference type="GO" id="GO:0005802">
    <property type="term" value="C:trans-Golgi network"/>
    <property type="evidence" value="ECO:0007669"/>
    <property type="project" value="TreeGrafter"/>
</dbReference>
<reference evidence="12 13" key="1">
    <citation type="submission" date="2024-05" db="EMBL/GenBank/DDBJ databases">
        <authorList>
            <person name="Wallberg A."/>
        </authorList>
    </citation>
    <scope>NUCLEOTIDE SEQUENCE [LARGE SCALE GENOMIC DNA]</scope>
</reference>
<dbReference type="InterPro" id="IPR032815">
    <property type="entry name" value="S8_pro-domain"/>
</dbReference>
<evidence type="ECO:0000256" key="10">
    <source>
        <dbReference type="SAM" id="SignalP"/>
    </source>
</evidence>
<comment type="caution">
    <text evidence="12">The sequence shown here is derived from an EMBL/GenBank/DDBJ whole genome shotgun (WGS) entry which is preliminary data.</text>
</comment>